<feature type="binding site" evidence="9">
    <location>
        <position position="72"/>
    </location>
    <ligand>
        <name>4-amino-2-methyl-5-(diphosphooxymethyl)pyrimidine</name>
        <dbReference type="ChEBI" id="CHEBI:57841"/>
    </ligand>
</feature>
<keyword evidence="4 9" id="KW-0460">Magnesium</keyword>
<dbReference type="Gene3D" id="3.20.20.70">
    <property type="entry name" value="Aldolase class I"/>
    <property type="match status" value="1"/>
</dbReference>
<keyword evidence="2 9" id="KW-0808">Transferase</keyword>
<dbReference type="GO" id="GO:0009229">
    <property type="term" value="P:thiamine diphosphate biosynthetic process"/>
    <property type="evidence" value="ECO:0007669"/>
    <property type="project" value="UniProtKB-UniRule"/>
</dbReference>
<comment type="similarity">
    <text evidence="9 10">Belongs to the thiamine-phosphate synthase family.</text>
</comment>
<evidence type="ECO:0000256" key="5">
    <source>
        <dbReference type="ARBA" id="ARBA00022977"/>
    </source>
</evidence>
<comment type="catalytic activity">
    <reaction evidence="8 9 10">
        <text>2-[(2R,5Z)-2-carboxy-4-methylthiazol-5(2H)-ylidene]ethyl phosphate + 4-amino-2-methyl-5-(diphosphooxymethyl)pyrimidine + 2 H(+) = thiamine phosphate + CO2 + diphosphate</text>
        <dbReference type="Rhea" id="RHEA:47844"/>
        <dbReference type="ChEBI" id="CHEBI:15378"/>
        <dbReference type="ChEBI" id="CHEBI:16526"/>
        <dbReference type="ChEBI" id="CHEBI:33019"/>
        <dbReference type="ChEBI" id="CHEBI:37575"/>
        <dbReference type="ChEBI" id="CHEBI:57841"/>
        <dbReference type="ChEBI" id="CHEBI:62899"/>
        <dbReference type="EC" id="2.5.1.3"/>
    </reaction>
</comment>
<feature type="binding site" evidence="9">
    <location>
        <position position="140"/>
    </location>
    <ligand>
        <name>4-amino-2-methyl-5-(diphosphooxymethyl)pyrimidine</name>
        <dbReference type="ChEBI" id="CHEBI:57841"/>
    </ligand>
</feature>
<dbReference type="GO" id="GO:0005737">
    <property type="term" value="C:cytoplasm"/>
    <property type="evidence" value="ECO:0007669"/>
    <property type="project" value="TreeGrafter"/>
</dbReference>
<comment type="catalytic activity">
    <reaction evidence="6 9 10">
        <text>4-methyl-5-(2-phosphooxyethyl)-thiazole + 4-amino-2-methyl-5-(diphosphooxymethyl)pyrimidine + H(+) = thiamine phosphate + diphosphate</text>
        <dbReference type="Rhea" id="RHEA:22328"/>
        <dbReference type="ChEBI" id="CHEBI:15378"/>
        <dbReference type="ChEBI" id="CHEBI:33019"/>
        <dbReference type="ChEBI" id="CHEBI:37575"/>
        <dbReference type="ChEBI" id="CHEBI:57841"/>
        <dbReference type="ChEBI" id="CHEBI:58296"/>
        <dbReference type="EC" id="2.5.1.3"/>
    </reaction>
</comment>
<evidence type="ECO:0000256" key="2">
    <source>
        <dbReference type="ARBA" id="ARBA00022679"/>
    </source>
</evidence>
<comment type="pathway">
    <text evidence="1 9 11">Cofactor biosynthesis; thiamine diphosphate biosynthesis; thiamine phosphate from 4-amino-2-methyl-5-diphosphomethylpyrimidine and 4-methyl-5-(2-phosphoethyl)-thiazole: step 1/1.</text>
</comment>
<feature type="domain" description="Thiamine phosphate synthase/TenI" evidence="12">
    <location>
        <begin position="11"/>
        <end position="191"/>
    </location>
</feature>
<keyword evidence="3 9" id="KW-0479">Metal-binding</keyword>
<feature type="binding site" evidence="9">
    <location>
        <position position="73"/>
    </location>
    <ligand>
        <name>Mg(2+)</name>
        <dbReference type="ChEBI" id="CHEBI:18420"/>
    </ligand>
</feature>
<dbReference type="InterPro" id="IPR022998">
    <property type="entry name" value="ThiamineP_synth_TenI"/>
</dbReference>
<dbReference type="PANTHER" id="PTHR20857">
    <property type="entry name" value="THIAMINE-PHOSPHATE PYROPHOSPHORYLASE"/>
    <property type="match status" value="1"/>
</dbReference>
<evidence type="ECO:0000259" key="12">
    <source>
        <dbReference type="Pfam" id="PF02581"/>
    </source>
</evidence>
<dbReference type="EMBL" id="MGDI01000001">
    <property type="protein sequence ID" value="OGL55402.1"/>
    <property type="molecule type" value="Genomic_DNA"/>
</dbReference>
<evidence type="ECO:0000256" key="11">
    <source>
        <dbReference type="RuleBase" id="RU004253"/>
    </source>
</evidence>
<keyword evidence="5 9" id="KW-0784">Thiamine biosynthesis</keyword>
<evidence type="ECO:0000256" key="1">
    <source>
        <dbReference type="ARBA" id="ARBA00005165"/>
    </source>
</evidence>
<protein>
    <recommendedName>
        <fullName evidence="9">Thiamine-phosphate synthase</fullName>
        <shortName evidence="9">TP synthase</shortName>
        <shortName evidence="9">TPS</shortName>
        <ecNumber evidence="9">2.5.1.3</ecNumber>
    </recommendedName>
    <alternativeName>
        <fullName evidence="9">Thiamine-phosphate pyrophosphorylase</fullName>
        <shortName evidence="9">TMP pyrophosphorylase</shortName>
        <shortName evidence="9">TMP-PPase</shortName>
    </alternativeName>
</protein>
<dbReference type="InterPro" id="IPR036206">
    <property type="entry name" value="ThiamineP_synth_sf"/>
</dbReference>
<dbReference type="FunFam" id="3.20.20.70:FF:000096">
    <property type="entry name" value="Thiamine-phosphate synthase"/>
    <property type="match status" value="1"/>
</dbReference>
<evidence type="ECO:0000256" key="9">
    <source>
        <dbReference type="HAMAP-Rule" id="MF_00097"/>
    </source>
</evidence>
<comment type="cofactor">
    <cofactor evidence="9">
        <name>Mg(2+)</name>
        <dbReference type="ChEBI" id="CHEBI:18420"/>
    </cofactor>
    <text evidence="9">Binds 1 Mg(2+) ion per subunit.</text>
</comment>
<evidence type="ECO:0000256" key="6">
    <source>
        <dbReference type="ARBA" id="ARBA00047334"/>
    </source>
</evidence>
<dbReference type="UniPathway" id="UPA00060">
    <property type="reaction ID" value="UER00141"/>
</dbReference>
<evidence type="ECO:0000256" key="3">
    <source>
        <dbReference type="ARBA" id="ARBA00022723"/>
    </source>
</evidence>
<dbReference type="InterPro" id="IPR034291">
    <property type="entry name" value="TMP_synthase"/>
</dbReference>
<feature type="binding site" evidence="9">
    <location>
        <position position="168"/>
    </location>
    <ligand>
        <name>2-[(2R,5Z)-2-carboxy-4-methylthiazol-5(2H)-ylidene]ethyl phosphate</name>
        <dbReference type="ChEBI" id="CHEBI:62899"/>
    </ligand>
</feature>
<feature type="binding site" evidence="9">
    <location>
        <begin position="188"/>
        <end position="189"/>
    </location>
    <ligand>
        <name>2-[(2R,5Z)-2-carboxy-4-methylthiazol-5(2H)-ylidene]ethyl phosphate</name>
        <dbReference type="ChEBI" id="CHEBI:62899"/>
    </ligand>
</feature>
<dbReference type="NCBIfam" id="TIGR00693">
    <property type="entry name" value="thiE"/>
    <property type="match status" value="1"/>
</dbReference>
<dbReference type="STRING" id="1817883.A3G31_01150"/>
<dbReference type="GO" id="GO:0009228">
    <property type="term" value="P:thiamine biosynthetic process"/>
    <property type="evidence" value="ECO:0007669"/>
    <property type="project" value="UniProtKB-KW"/>
</dbReference>
<evidence type="ECO:0000313" key="13">
    <source>
        <dbReference type="EMBL" id="OGL55402.1"/>
    </source>
</evidence>
<evidence type="ECO:0000256" key="10">
    <source>
        <dbReference type="RuleBase" id="RU003826"/>
    </source>
</evidence>
<dbReference type="SUPFAM" id="SSF51391">
    <property type="entry name" value="Thiamin phosphate synthase"/>
    <property type="match status" value="1"/>
</dbReference>
<comment type="caution">
    <text evidence="9">Lacks conserved residue(s) required for the propagation of feature annotation.</text>
</comment>
<feature type="binding site" evidence="9">
    <location>
        <position position="111"/>
    </location>
    <ligand>
        <name>4-amino-2-methyl-5-(diphosphooxymethyl)pyrimidine</name>
        <dbReference type="ChEBI" id="CHEBI:57841"/>
    </ligand>
</feature>
<evidence type="ECO:0000256" key="4">
    <source>
        <dbReference type="ARBA" id="ARBA00022842"/>
    </source>
</evidence>
<reference evidence="13 14" key="1">
    <citation type="journal article" date="2016" name="Nat. Commun.">
        <title>Thousands of microbial genomes shed light on interconnected biogeochemical processes in an aquifer system.</title>
        <authorList>
            <person name="Anantharaman K."/>
            <person name="Brown C.T."/>
            <person name="Hug L.A."/>
            <person name="Sharon I."/>
            <person name="Castelle C.J."/>
            <person name="Probst A.J."/>
            <person name="Thomas B.C."/>
            <person name="Singh A."/>
            <person name="Wilkins M.J."/>
            <person name="Karaoz U."/>
            <person name="Brodie E.L."/>
            <person name="Williams K.H."/>
            <person name="Hubbard S.S."/>
            <person name="Banfield J.F."/>
        </authorList>
    </citation>
    <scope>NUCLEOTIDE SEQUENCE [LARGE SCALE GENOMIC DNA]</scope>
</reference>
<comment type="catalytic activity">
    <reaction evidence="7 9 10">
        <text>2-(2-carboxy-4-methylthiazol-5-yl)ethyl phosphate + 4-amino-2-methyl-5-(diphosphooxymethyl)pyrimidine + 2 H(+) = thiamine phosphate + CO2 + diphosphate</text>
        <dbReference type="Rhea" id="RHEA:47848"/>
        <dbReference type="ChEBI" id="CHEBI:15378"/>
        <dbReference type="ChEBI" id="CHEBI:16526"/>
        <dbReference type="ChEBI" id="CHEBI:33019"/>
        <dbReference type="ChEBI" id="CHEBI:37575"/>
        <dbReference type="ChEBI" id="CHEBI:57841"/>
        <dbReference type="ChEBI" id="CHEBI:62890"/>
        <dbReference type="EC" id="2.5.1.3"/>
    </reaction>
</comment>
<dbReference type="EC" id="2.5.1.3" evidence="9"/>
<dbReference type="GO" id="GO:0004789">
    <property type="term" value="F:thiamine-phosphate diphosphorylase activity"/>
    <property type="evidence" value="ECO:0007669"/>
    <property type="project" value="UniProtKB-UniRule"/>
</dbReference>
<evidence type="ECO:0000256" key="8">
    <source>
        <dbReference type="ARBA" id="ARBA00047883"/>
    </source>
</evidence>
<name>A0A1F7SNP5_9BACT</name>
<gene>
    <name evidence="9" type="primary">thiE</name>
    <name evidence="13" type="ORF">A3G31_01150</name>
</gene>
<evidence type="ECO:0000256" key="7">
    <source>
        <dbReference type="ARBA" id="ARBA00047851"/>
    </source>
</evidence>
<dbReference type="Pfam" id="PF02581">
    <property type="entry name" value="TMP-TENI"/>
    <property type="match status" value="1"/>
</dbReference>
<sequence length="225" mass="24793">MKKELADKFRIYFVTDRKIAKQPFLKVIKEALKGGVKAIQLREKDLSSKEMYELAKKIRKITQENNALLIINDRIDIALATGADGVHLGWQSMPLREARRVLGGKKLIGVSTHSLKDALFAQKNSADFITFGNIYPAPSKQGVTGFKGPEAIKEIRKKIKIPLIAIGGIKEENIKDVILNGADGVAVISAIMGAEKPYEAAKGLVCKLESLNVENQDLKLKSKNL</sequence>
<dbReference type="Proteomes" id="UP000178082">
    <property type="component" value="Unassembled WGS sequence"/>
</dbReference>
<feature type="binding site" evidence="9">
    <location>
        <begin position="40"/>
        <end position="44"/>
    </location>
    <ligand>
        <name>4-amino-2-methyl-5-(diphosphooxymethyl)pyrimidine</name>
        <dbReference type="ChEBI" id="CHEBI:57841"/>
    </ligand>
</feature>
<accession>A0A1F7SNP5</accession>
<dbReference type="PANTHER" id="PTHR20857:SF15">
    <property type="entry name" value="THIAMINE-PHOSPHATE SYNTHASE"/>
    <property type="match status" value="1"/>
</dbReference>
<proteinExistence type="inferred from homology"/>
<dbReference type="AlphaFoldDB" id="A0A1F7SNP5"/>
<comment type="function">
    <text evidence="9">Condenses 4-methyl-5-(beta-hydroxyethyl)thiazole monophosphate (THZ-P) and 2-methyl-4-amino-5-hydroxymethyl pyrimidine pyrophosphate (HMP-PP) to form thiamine monophosphate (TMP).</text>
</comment>
<dbReference type="HAMAP" id="MF_00097">
    <property type="entry name" value="TMP_synthase"/>
    <property type="match status" value="1"/>
</dbReference>
<evidence type="ECO:0000313" key="14">
    <source>
        <dbReference type="Proteomes" id="UP000178082"/>
    </source>
</evidence>
<dbReference type="InterPro" id="IPR013785">
    <property type="entry name" value="Aldolase_TIM"/>
</dbReference>
<dbReference type="GO" id="GO:0000287">
    <property type="term" value="F:magnesium ion binding"/>
    <property type="evidence" value="ECO:0007669"/>
    <property type="project" value="UniProtKB-UniRule"/>
</dbReference>
<dbReference type="CDD" id="cd00564">
    <property type="entry name" value="TMP_TenI"/>
    <property type="match status" value="1"/>
</dbReference>
<comment type="caution">
    <text evidence="13">The sequence shown here is derived from an EMBL/GenBank/DDBJ whole genome shotgun (WGS) entry which is preliminary data.</text>
</comment>
<organism evidence="13 14">
    <name type="scientific">Candidatus Schekmanbacteria bacterium RIFCSPLOWO2_12_FULL_38_15</name>
    <dbReference type="NCBI Taxonomy" id="1817883"/>
    <lineage>
        <taxon>Bacteria</taxon>
        <taxon>Candidatus Schekmaniibacteriota</taxon>
    </lineage>
</organism>